<dbReference type="SUPFAM" id="SSF52047">
    <property type="entry name" value="RNI-like"/>
    <property type="match status" value="1"/>
</dbReference>
<organism evidence="4 5">
    <name type="scientific">Cinara cedri</name>
    <dbReference type="NCBI Taxonomy" id="506608"/>
    <lineage>
        <taxon>Eukaryota</taxon>
        <taxon>Metazoa</taxon>
        <taxon>Ecdysozoa</taxon>
        <taxon>Arthropoda</taxon>
        <taxon>Hexapoda</taxon>
        <taxon>Insecta</taxon>
        <taxon>Pterygota</taxon>
        <taxon>Neoptera</taxon>
        <taxon>Paraneoptera</taxon>
        <taxon>Hemiptera</taxon>
        <taxon>Sternorrhyncha</taxon>
        <taxon>Aphidomorpha</taxon>
        <taxon>Aphidoidea</taxon>
        <taxon>Aphididae</taxon>
        <taxon>Lachninae</taxon>
        <taxon>Cinara</taxon>
    </lineage>
</organism>
<dbReference type="EMBL" id="CABPRJ010002406">
    <property type="protein sequence ID" value="VVC45608.1"/>
    <property type="molecule type" value="Genomic_DNA"/>
</dbReference>
<dbReference type="SMART" id="SM00368">
    <property type="entry name" value="LRR_RI"/>
    <property type="match status" value="4"/>
</dbReference>
<evidence type="ECO:0000313" key="4">
    <source>
        <dbReference type="EMBL" id="VVC45608.1"/>
    </source>
</evidence>
<dbReference type="GO" id="GO:0005634">
    <property type="term" value="C:nucleus"/>
    <property type="evidence" value="ECO:0007669"/>
    <property type="project" value="TreeGrafter"/>
</dbReference>
<dbReference type="Gene3D" id="3.80.10.10">
    <property type="entry name" value="Ribonuclease Inhibitor"/>
    <property type="match status" value="2"/>
</dbReference>
<dbReference type="InterPro" id="IPR032675">
    <property type="entry name" value="LRR_dom_sf"/>
</dbReference>
<keyword evidence="5" id="KW-1185">Reference proteome</keyword>
<evidence type="ECO:0000256" key="2">
    <source>
        <dbReference type="ARBA" id="ARBA00022614"/>
    </source>
</evidence>
<dbReference type="GO" id="GO:0005829">
    <property type="term" value="C:cytosol"/>
    <property type="evidence" value="ECO:0007669"/>
    <property type="project" value="TreeGrafter"/>
</dbReference>
<dbReference type="AlphaFoldDB" id="A0A5E4NPC8"/>
<dbReference type="OrthoDB" id="341587at2759"/>
<evidence type="ECO:0000313" key="5">
    <source>
        <dbReference type="Proteomes" id="UP000325440"/>
    </source>
</evidence>
<keyword evidence="1" id="KW-0343">GTPase activation</keyword>
<evidence type="ECO:0000256" key="3">
    <source>
        <dbReference type="ARBA" id="ARBA00022737"/>
    </source>
</evidence>
<dbReference type="Proteomes" id="UP000325440">
    <property type="component" value="Unassembled WGS sequence"/>
</dbReference>
<dbReference type="GO" id="GO:0048471">
    <property type="term" value="C:perinuclear region of cytoplasm"/>
    <property type="evidence" value="ECO:0007669"/>
    <property type="project" value="TreeGrafter"/>
</dbReference>
<reference evidence="4 5" key="1">
    <citation type="submission" date="2019-08" db="EMBL/GenBank/DDBJ databases">
        <authorList>
            <person name="Alioto T."/>
            <person name="Alioto T."/>
            <person name="Gomez Garrido J."/>
        </authorList>
    </citation>
    <scope>NUCLEOTIDE SEQUENCE [LARGE SCALE GENOMIC DNA]</scope>
</reference>
<keyword evidence="3" id="KW-0677">Repeat</keyword>
<dbReference type="InterPro" id="IPR001611">
    <property type="entry name" value="Leu-rich_rpt"/>
</dbReference>
<evidence type="ECO:0000256" key="1">
    <source>
        <dbReference type="ARBA" id="ARBA00022468"/>
    </source>
</evidence>
<gene>
    <name evidence="4" type="ORF">CINCED_3A018358</name>
</gene>
<accession>A0A5E4NPC8</accession>
<keyword evidence="2" id="KW-0433">Leucine-rich repeat</keyword>
<sequence length="505" mass="57693">MWIPHTIPKSTFNLFEPSSRSYAIATESLSTDENVFCKSDDFGWDNHTPISLKHRCLDVIADDFARYDPTTLLERITSMNTVYFVETLNTSLPIPLVIDVPDGEYWRRRFYDTWPNFARKPWDTLETDSYKTFYLTKYVSEVIENIVPSYMDEDELATLLGACSPYVTAIHCKQLCVSSGSLLHKLRVLEESKKNKTVMPPADPVHVDLELVLNHLKNVQHVSLVYGPKTLTMDVGYTTDLYKFNIEDMDTLGRGLESSRYITNLAVTNSDLDSTKLSRLSPYLVECRCLEEIDFSYCKLRSMGAKSIALYAKTAQKLKLLNLRGNDIGPEGVELLAAVMIKRRKTSCPAIELNLNMNNIGDVGAKYLAAVLASGVRPFTNLRVRNCNITEIGGINIVRSLEHDRGLRAMEIDNNPLTLDVAIAFHAMLKTNFNITYLSTQNCNFPETMSIFFNTVAYYNRFDKRSEFEYMDITDLYDDVEDEYILQEENVSQELESEIEKESDY</sequence>
<dbReference type="GO" id="GO:0005096">
    <property type="term" value="F:GTPase activator activity"/>
    <property type="evidence" value="ECO:0007669"/>
    <property type="project" value="UniProtKB-KW"/>
</dbReference>
<dbReference type="PANTHER" id="PTHR24113:SF12">
    <property type="entry name" value="RAN GTPASE-ACTIVATING PROTEIN 1"/>
    <property type="match status" value="1"/>
</dbReference>
<name>A0A5E4NPC8_9HEMI</name>
<dbReference type="Pfam" id="PF13516">
    <property type="entry name" value="LRR_6"/>
    <property type="match status" value="3"/>
</dbReference>
<dbReference type="InterPro" id="IPR027038">
    <property type="entry name" value="RanGap"/>
</dbReference>
<dbReference type="GO" id="GO:0031267">
    <property type="term" value="F:small GTPase binding"/>
    <property type="evidence" value="ECO:0007669"/>
    <property type="project" value="TreeGrafter"/>
</dbReference>
<dbReference type="GO" id="GO:0006913">
    <property type="term" value="P:nucleocytoplasmic transport"/>
    <property type="evidence" value="ECO:0007669"/>
    <property type="project" value="TreeGrafter"/>
</dbReference>
<proteinExistence type="predicted"/>
<dbReference type="PANTHER" id="PTHR24113">
    <property type="entry name" value="RAN GTPASE-ACTIVATING PROTEIN 1"/>
    <property type="match status" value="1"/>
</dbReference>
<protein>
    <submittedName>
        <fullName evidence="4">Leucine-rich repeat,Leucine-rich repeat domain, L domain-like</fullName>
    </submittedName>
</protein>